<sequence>MTYAYSTLFCCLLLALNCSAVDDDTTTTVAPAETTTVTVTTVTGTTVTGADTTAASGQTTAATTAATTAGTGTTTASCADDPNTDCSQYLSLCSNAKYIPLLQTFCPKSCGYCGGGSTVAPTSCVDSAINCANWKKNGFCESTFYTCQQKKDYCAQSCSLCTTTC</sequence>
<keyword evidence="2" id="KW-1015">Disulfide bond</keyword>
<comment type="caution">
    <text evidence="3">Lacks conserved residue(s) required for the propagation of feature annotation.</text>
</comment>
<evidence type="ECO:0000313" key="6">
    <source>
        <dbReference type="EnsemblMetazoa" id="CJA08280.1"/>
    </source>
</evidence>
<reference evidence="7" key="1">
    <citation type="submission" date="2010-08" db="EMBL/GenBank/DDBJ databases">
        <authorList>
            <consortium name="Caenorhabditis japonica Sequencing Consortium"/>
            <person name="Wilson R.K."/>
        </authorList>
    </citation>
    <scope>NUCLEOTIDE SEQUENCE [LARGE SCALE GENOMIC DNA]</scope>
    <source>
        <strain evidence="7">DF5081</strain>
    </source>
</reference>
<keyword evidence="1 4" id="KW-0732">Signal</keyword>
<feature type="domain" description="ShKT" evidence="5">
    <location>
        <begin position="124"/>
        <end position="161"/>
    </location>
</feature>
<dbReference type="Proteomes" id="UP000005237">
    <property type="component" value="Unassembled WGS sequence"/>
</dbReference>
<feature type="signal peptide" evidence="4">
    <location>
        <begin position="1"/>
        <end position="20"/>
    </location>
</feature>
<dbReference type="Pfam" id="PF01549">
    <property type="entry name" value="ShK"/>
    <property type="match status" value="2"/>
</dbReference>
<organism evidence="6 7">
    <name type="scientific">Caenorhabditis japonica</name>
    <dbReference type="NCBI Taxonomy" id="281687"/>
    <lineage>
        <taxon>Eukaryota</taxon>
        <taxon>Metazoa</taxon>
        <taxon>Ecdysozoa</taxon>
        <taxon>Nematoda</taxon>
        <taxon>Chromadorea</taxon>
        <taxon>Rhabditida</taxon>
        <taxon>Rhabditina</taxon>
        <taxon>Rhabditomorpha</taxon>
        <taxon>Rhabditoidea</taxon>
        <taxon>Rhabditidae</taxon>
        <taxon>Peloderinae</taxon>
        <taxon>Caenorhabditis</taxon>
    </lineage>
</organism>
<keyword evidence="7" id="KW-1185">Reference proteome</keyword>
<evidence type="ECO:0000259" key="5">
    <source>
        <dbReference type="PROSITE" id="PS51670"/>
    </source>
</evidence>
<dbReference type="PANTHER" id="PTHR21724">
    <property type="entry name" value="SHKT DOMAIN-CONTAINING PROTEIN"/>
    <property type="match status" value="1"/>
</dbReference>
<evidence type="ECO:0000313" key="7">
    <source>
        <dbReference type="Proteomes" id="UP000005237"/>
    </source>
</evidence>
<dbReference type="PROSITE" id="PS51670">
    <property type="entry name" value="SHKT"/>
    <property type="match status" value="2"/>
</dbReference>
<dbReference type="AlphaFoldDB" id="A0A8R1DP37"/>
<dbReference type="PANTHER" id="PTHR21724:SF108">
    <property type="entry name" value="SHKT DOMAIN-CONTAINING PROTEIN"/>
    <property type="match status" value="1"/>
</dbReference>
<feature type="domain" description="ShKT" evidence="5">
    <location>
        <begin position="78"/>
        <end position="113"/>
    </location>
</feature>
<evidence type="ECO:0000256" key="2">
    <source>
        <dbReference type="ARBA" id="ARBA00023157"/>
    </source>
</evidence>
<evidence type="ECO:0000256" key="3">
    <source>
        <dbReference type="PROSITE-ProRule" id="PRU01005"/>
    </source>
</evidence>
<dbReference type="FunFam" id="1.10.10.1940:FF:000002">
    <property type="entry name" value="PHAryngeal gland Toxin-related"/>
    <property type="match status" value="1"/>
</dbReference>
<dbReference type="EnsemblMetazoa" id="CJA08280.1">
    <property type="protein sequence ID" value="CJA08280.1"/>
    <property type="gene ID" value="WBGene00127484"/>
</dbReference>
<protein>
    <recommendedName>
        <fullName evidence="5">ShKT domain-containing protein</fullName>
    </recommendedName>
</protein>
<dbReference type="SMART" id="SM00254">
    <property type="entry name" value="ShKT"/>
    <property type="match status" value="2"/>
</dbReference>
<dbReference type="OMA" id="LQQFCPK"/>
<proteinExistence type="predicted"/>
<evidence type="ECO:0000256" key="4">
    <source>
        <dbReference type="SAM" id="SignalP"/>
    </source>
</evidence>
<dbReference type="InterPro" id="IPR003582">
    <property type="entry name" value="ShKT_dom"/>
</dbReference>
<feature type="chain" id="PRO_5035824244" description="ShKT domain-containing protein" evidence="4">
    <location>
        <begin position="21"/>
        <end position="165"/>
    </location>
</feature>
<accession>A0A8R1DP37</accession>
<evidence type="ECO:0000256" key="1">
    <source>
        <dbReference type="ARBA" id="ARBA00022729"/>
    </source>
</evidence>
<dbReference type="Gene3D" id="1.10.10.1940">
    <property type="match status" value="2"/>
</dbReference>
<reference evidence="6" key="2">
    <citation type="submission" date="2022-06" db="UniProtKB">
        <authorList>
            <consortium name="EnsemblMetazoa"/>
        </authorList>
    </citation>
    <scope>IDENTIFICATION</scope>
    <source>
        <strain evidence="6">DF5081</strain>
    </source>
</reference>
<name>A0A8R1DP37_CAEJA</name>